<dbReference type="InterPro" id="IPR001647">
    <property type="entry name" value="HTH_TetR"/>
</dbReference>
<dbReference type="InterPro" id="IPR009057">
    <property type="entry name" value="Homeodomain-like_sf"/>
</dbReference>
<proteinExistence type="predicted"/>
<keyword evidence="1 2" id="KW-0238">DNA-binding</keyword>
<keyword evidence="5" id="KW-1185">Reference proteome</keyword>
<gene>
    <name evidence="4" type="ORF">MUY34_08330</name>
</gene>
<feature type="DNA-binding region" description="H-T-H motif" evidence="2">
    <location>
        <begin position="47"/>
        <end position="66"/>
    </location>
</feature>
<sequence length="226" mass="26402">MKTLLSNLRIDINENIYLKDPQSSDLGKRIIKNSILLIDDIGFDSFTFKKLGQLIGSNESSIYRYFDSKHKLLLYLASWYWAWLEYQLVFSTTNIADPKEKLEKAINILTRTIESDFTFSHIDEVALNRVVINEYSKSYLTKEVDEENKDGYFAIYKRLITRLHDVIIEVDNTYKFPHSLASTVLEGALHQHFLKDHFKSLTDCNEQTKPSDYFTHLVFNVLSPTK</sequence>
<dbReference type="PROSITE" id="PS50977">
    <property type="entry name" value="HTH_TETR_2"/>
    <property type="match status" value="1"/>
</dbReference>
<dbReference type="RefSeq" id="WP_248412684.1">
    <property type="nucleotide sequence ID" value="NZ_JALPQF010000007.1"/>
</dbReference>
<protein>
    <submittedName>
        <fullName evidence="4">TetR/AcrR family transcriptional regulator</fullName>
    </submittedName>
</protein>
<name>A0ABT0H8E1_9FLAO</name>
<dbReference type="Pfam" id="PF00440">
    <property type="entry name" value="TetR_N"/>
    <property type="match status" value="1"/>
</dbReference>
<organism evidence="4 5">
    <name type="scientific">Psychroserpens algicola</name>
    <dbReference type="NCBI Taxonomy" id="1719034"/>
    <lineage>
        <taxon>Bacteria</taxon>
        <taxon>Pseudomonadati</taxon>
        <taxon>Bacteroidota</taxon>
        <taxon>Flavobacteriia</taxon>
        <taxon>Flavobacteriales</taxon>
        <taxon>Flavobacteriaceae</taxon>
        <taxon>Psychroserpens</taxon>
    </lineage>
</organism>
<evidence type="ECO:0000313" key="5">
    <source>
        <dbReference type="Proteomes" id="UP001203687"/>
    </source>
</evidence>
<feature type="domain" description="HTH tetR-type" evidence="3">
    <location>
        <begin position="24"/>
        <end position="84"/>
    </location>
</feature>
<dbReference type="Proteomes" id="UP001203687">
    <property type="component" value="Unassembled WGS sequence"/>
</dbReference>
<dbReference type="SUPFAM" id="SSF46689">
    <property type="entry name" value="Homeodomain-like"/>
    <property type="match status" value="1"/>
</dbReference>
<evidence type="ECO:0000256" key="1">
    <source>
        <dbReference type="ARBA" id="ARBA00023125"/>
    </source>
</evidence>
<evidence type="ECO:0000313" key="4">
    <source>
        <dbReference type="EMBL" id="MCK8480623.1"/>
    </source>
</evidence>
<evidence type="ECO:0000259" key="3">
    <source>
        <dbReference type="PROSITE" id="PS50977"/>
    </source>
</evidence>
<reference evidence="4" key="1">
    <citation type="submission" date="2022-04" db="EMBL/GenBank/DDBJ databases">
        <authorList>
            <person name="Ren T."/>
        </authorList>
    </citation>
    <scope>NUCLEOTIDE SEQUENCE</scope>
    <source>
        <strain evidence="4">F63249</strain>
    </source>
</reference>
<evidence type="ECO:0000256" key="2">
    <source>
        <dbReference type="PROSITE-ProRule" id="PRU00335"/>
    </source>
</evidence>
<dbReference type="Gene3D" id="1.10.357.10">
    <property type="entry name" value="Tetracycline Repressor, domain 2"/>
    <property type="match status" value="1"/>
</dbReference>
<dbReference type="EMBL" id="JALPQF010000007">
    <property type="protein sequence ID" value="MCK8480623.1"/>
    <property type="molecule type" value="Genomic_DNA"/>
</dbReference>
<accession>A0ABT0H8E1</accession>
<comment type="caution">
    <text evidence="4">The sequence shown here is derived from an EMBL/GenBank/DDBJ whole genome shotgun (WGS) entry which is preliminary data.</text>
</comment>